<dbReference type="InterPro" id="IPR036873">
    <property type="entry name" value="Rhodanese-like_dom_sf"/>
</dbReference>
<proteinExistence type="predicted"/>
<dbReference type="InterPro" id="IPR001763">
    <property type="entry name" value="Rhodanese-like_dom"/>
</dbReference>
<feature type="domain" description="Rhodanese" evidence="2">
    <location>
        <begin position="374"/>
        <end position="462"/>
    </location>
</feature>
<dbReference type="SUPFAM" id="SSF52821">
    <property type="entry name" value="Rhodanese/Cell cycle control phosphatase"/>
    <property type="match status" value="2"/>
</dbReference>
<dbReference type="PANTHER" id="PTHR43084">
    <property type="entry name" value="PERSULFIDE DIOXYGENASE ETHE1"/>
    <property type="match status" value="1"/>
</dbReference>
<accession>A0ABT3QVU8</accession>
<evidence type="ECO:0000256" key="1">
    <source>
        <dbReference type="ARBA" id="ARBA00022723"/>
    </source>
</evidence>
<dbReference type="Pfam" id="PF00753">
    <property type="entry name" value="Lactamase_B"/>
    <property type="match status" value="1"/>
</dbReference>
<dbReference type="InterPro" id="IPR044528">
    <property type="entry name" value="POD-like_MBL-fold"/>
</dbReference>
<feature type="domain" description="Rhodanese" evidence="2">
    <location>
        <begin position="271"/>
        <end position="362"/>
    </location>
</feature>
<gene>
    <name evidence="3" type="ORF">ON753_01300</name>
</gene>
<dbReference type="InterPro" id="IPR036866">
    <property type="entry name" value="RibonucZ/Hydroxyglut_hydro"/>
</dbReference>
<sequence>MTVRFEQFLSEGVAACSYLLGDDAEGVAAVIDPRPDTDVYLEAARRLGVAITHVFETHIHADFMSGARELADRLGDEARLCVSVEGGAEYGFPHEPVRDGDRFTFGGLTMEARFVPGHTPEHLSFLLHETERDEPWGVVTGDSFFVDSVGRPDLLGEEQTDELTEALFHTVHDFYLKLDDGVIIYPGHAAGSACGPDIGDRLSSTIGYERRHNPYARIGDLDAFREAITQNAPPVPTHYPRLKRVNAEGPSVIGRLPKAPALPPETFAKAIEAGSQLLDTRDMQAFGAGHIAGALNIGARPELSVWAGWLLDPRKPIYLVVEDDEDLPRVVTLLWRTGFVEFGGYLAGGIASWRESGRPMARIPQVPVHELNTADPTVQPLDVRSEDEWQDGFIPGAWHVFLGELRERLPELDRHQPYATYCASGFRASMAASILAAAGFERVCNVPGSWMAWKGAGLDIETQEEK</sequence>
<dbReference type="CDD" id="cd07724">
    <property type="entry name" value="POD-like_MBL-fold"/>
    <property type="match status" value="1"/>
</dbReference>
<dbReference type="Pfam" id="PF00581">
    <property type="entry name" value="Rhodanese"/>
    <property type="match status" value="2"/>
</dbReference>
<evidence type="ECO:0000313" key="3">
    <source>
        <dbReference type="EMBL" id="MCX2721048.1"/>
    </source>
</evidence>
<dbReference type="SMART" id="SM00450">
    <property type="entry name" value="RHOD"/>
    <property type="match status" value="2"/>
</dbReference>
<protein>
    <submittedName>
        <fullName evidence="3">Rhodanese-like domain-containing protein</fullName>
    </submittedName>
</protein>
<evidence type="ECO:0000259" key="2">
    <source>
        <dbReference type="PROSITE" id="PS50206"/>
    </source>
</evidence>
<comment type="caution">
    <text evidence="3">The sequence shown here is derived from an EMBL/GenBank/DDBJ whole genome shotgun (WGS) entry which is preliminary data.</text>
</comment>
<dbReference type="CDD" id="cd00158">
    <property type="entry name" value="RHOD"/>
    <property type="match status" value="2"/>
</dbReference>
<keyword evidence="4" id="KW-1185">Reference proteome</keyword>
<dbReference type="RefSeq" id="WP_265960745.1">
    <property type="nucleotide sequence ID" value="NZ_JAPEVI010000001.1"/>
</dbReference>
<name>A0ABT3QVU8_9HYPH</name>
<organism evidence="3 4">
    <name type="scientific">Roseibium salinum</name>
    <dbReference type="NCBI Taxonomy" id="1604349"/>
    <lineage>
        <taxon>Bacteria</taxon>
        <taxon>Pseudomonadati</taxon>
        <taxon>Pseudomonadota</taxon>
        <taxon>Alphaproteobacteria</taxon>
        <taxon>Hyphomicrobiales</taxon>
        <taxon>Stappiaceae</taxon>
        <taxon>Roseibium</taxon>
    </lineage>
</organism>
<dbReference type="Proteomes" id="UP001300261">
    <property type="component" value="Unassembled WGS sequence"/>
</dbReference>
<dbReference type="SUPFAM" id="SSF56281">
    <property type="entry name" value="Metallo-hydrolase/oxidoreductase"/>
    <property type="match status" value="1"/>
</dbReference>
<dbReference type="InterPro" id="IPR001279">
    <property type="entry name" value="Metallo-B-lactamas"/>
</dbReference>
<dbReference type="InterPro" id="IPR051682">
    <property type="entry name" value="Mito_Persulfide_Diox"/>
</dbReference>
<reference evidence="3 4" key="1">
    <citation type="journal article" date="2016" name="Int. J. Syst. Evol. Microbiol.">
        <title>Labrenzia salina sp. nov., isolated from the rhizosphere of the halophyte Arthrocnemum macrostachyum.</title>
        <authorList>
            <person name="Camacho M."/>
            <person name="Redondo-Gomez S."/>
            <person name="Rodriguez-Llorente I."/>
            <person name="Rohde M."/>
            <person name="Sproer C."/>
            <person name="Schumann P."/>
            <person name="Klenk H.P."/>
            <person name="Montero-Calasanz M.D.C."/>
        </authorList>
    </citation>
    <scope>NUCLEOTIDE SEQUENCE [LARGE SCALE GENOMIC DNA]</scope>
    <source>
        <strain evidence="3 4">DSM 29163</strain>
    </source>
</reference>
<dbReference type="Gene3D" id="3.60.15.10">
    <property type="entry name" value="Ribonuclease Z/Hydroxyacylglutathione hydrolase-like"/>
    <property type="match status" value="1"/>
</dbReference>
<dbReference type="PANTHER" id="PTHR43084:SF1">
    <property type="entry name" value="PERSULFIDE DIOXYGENASE ETHE1, MITOCHONDRIAL"/>
    <property type="match status" value="1"/>
</dbReference>
<keyword evidence="1" id="KW-0479">Metal-binding</keyword>
<dbReference type="EMBL" id="JAPEVI010000001">
    <property type="protein sequence ID" value="MCX2721048.1"/>
    <property type="molecule type" value="Genomic_DNA"/>
</dbReference>
<dbReference type="PROSITE" id="PS50206">
    <property type="entry name" value="RHODANESE_3"/>
    <property type="match status" value="2"/>
</dbReference>
<dbReference type="SMART" id="SM00849">
    <property type="entry name" value="Lactamase_B"/>
    <property type="match status" value="1"/>
</dbReference>
<dbReference type="Gene3D" id="3.40.250.10">
    <property type="entry name" value="Rhodanese-like domain"/>
    <property type="match status" value="2"/>
</dbReference>
<evidence type="ECO:0000313" key="4">
    <source>
        <dbReference type="Proteomes" id="UP001300261"/>
    </source>
</evidence>